<dbReference type="EMBL" id="JACGCM010000671">
    <property type="protein sequence ID" value="KAF6169121.1"/>
    <property type="molecule type" value="Genomic_DNA"/>
</dbReference>
<evidence type="ECO:0000313" key="8">
    <source>
        <dbReference type="EMBL" id="KAF6169121.1"/>
    </source>
</evidence>
<evidence type="ECO:0000256" key="1">
    <source>
        <dbReference type="ARBA" id="ARBA00004613"/>
    </source>
</evidence>
<evidence type="ECO:0000256" key="2">
    <source>
        <dbReference type="ARBA" id="ARBA00008668"/>
    </source>
</evidence>
<dbReference type="Pfam" id="PF00657">
    <property type="entry name" value="Lipase_GDSL"/>
    <property type="match status" value="1"/>
</dbReference>
<evidence type="ECO:0000256" key="6">
    <source>
        <dbReference type="ARBA" id="ARBA00022963"/>
    </source>
</evidence>
<evidence type="ECO:0008006" key="10">
    <source>
        <dbReference type="Google" id="ProtNLM"/>
    </source>
</evidence>
<dbReference type="InterPro" id="IPR036514">
    <property type="entry name" value="SGNH_hydro_sf"/>
</dbReference>
<evidence type="ECO:0000256" key="3">
    <source>
        <dbReference type="ARBA" id="ARBA00022525"/>
    </source>
</evidence>
<name>A0A7J7NPK7_9MAGN</name>
<reference evidence="8 9" key="1">
    <citation type="journal article" date="2020" name="IScience">
        <title>Genome Sequencing of the Endangered Kingdonia uniflora (Circaeasteraceae, Ranunculales) Reveals Potential Mechanisms of Evolutionary Specialization.</title>
        <authorList>
            <person name="Sun Y."/>
            <person name="Deng T."/>
            <person name="Zhang A."/>
            <person name="Moore M.J."/>
            <person name="Landis J.B."/>
            <person name="Lin N."/>
            <person name="Zhang H."/>
            <person name="Zhang X."/>
            <person name="Huang J."/>
            <person name="Zhang X."/>
            <person name="Sun H."/>
            <person name="Wang H."/>
        </authorList>
    </citation>
    <scope>NUCLEOTIDE SEQUENCE [LARGE SCALE GENOMIC DNA]</scope>
    <source>
        <strain evidence="8">TB1705</strain>
        <tissue evidence="8">Leaf</tissue>
    </source>
</reference>
<evidence type="ECO:0000256" key="7">
    <source>
        <dbReference type="ARBA" id="ARBA00023098"/>
    </source>
</evidence>
<dbReference type="PANTHER" id="PTHR45650">
    <property type="entry name" value="GDSL-LIKE LIPASE/ACYLHYDROLASE-RELATED"/>
    <property type="match status" value="1"/>
</dbReference>
<comment type="similarity">
    <text evidence="2">Belongs to the 'GDSL' lipolytic enzyme family.</text>
</comment>
<dbReference type="GO" id="GO:0016042">
    <property type="term" value="P:lipid catabolic process"/>
    <property type="evidence" value="ECO:0007669"/>
    <property type="project" value="UniProtKB-KW"/>
</dbReference>
<comment type="caution">
    <text evidence="8">The sequence shown here is derived from an EMBL/GenBank/DDBJ whole genome shotgun (WGS) entry which is preliminary data.</text>
</comment>
<keyword evidence="9" id="KW-1185">Reference proteome</keyword>
<dbReference type="InterPro" id="IPR051238">
    <property type="entry name" value="GDSL_esterase/lipase"/>
</dbReference>
<dbReference type="PANTHER" id="PTHR45650:SF43">
    <property type="entry name" value="GDSL ESTERASE_LIPASE 7-LIKE"/>
    <property type="match status" value="1"/>
</dbReference>
<evidence type="ECO:0000256" key="4">
    <source>
        <dbReference type="ARBA" id="ARBA00022729"/>
    </source>
</evidence>
<keyword evidence="5" id="KW-0378">Hydrolase</keyword>
<feature type="non-terminal residue" evidence="8">
    <location>
        <position position="1"/>
    </location>
</feature>
<dbReference type="OrthoDB" id="1600564at2759"/>
<sequence length="327" mass="35991">MISQGSQLSKKSIPSAFSSFLCTFGETYDERLLDSPAKSENSLAPLCFSIGRKVKFSHTSFFLRKDRRYENEIVRHSPCTSFICVRGDSLIDSGNNNFLQTIAVANYKPYGIDFSLGSTAESLGLPYVPAYLSLSNDEKSKLTTGVNYASGSAGILPETGTALGKKLGFHEQINRFMSTVANDLPKSGVDQYLSKSIFVISVGSNDYINIYIQPGTYNSSSIYNPRQYAILLLSRLEQGLRRLYSIGARKFVVFELGPLGCLPAVVNSANPKPITPCVEAVNKLVIIFNTKLPGTILKLRIELKTSTFVRGNIYQSSYVTSLRPSTF</sequence>
<keyword evidence="3" id="KW-0964">Secreted</keyword>
<dbReference type="GO" id="GO:0016788">
    <property type="term" value="F:hydrolase activity, acting on ester bonds"/>
    <property type="evidence" value="ECO:0007669"/>
    <property type="project" value="InterPro"/>
</dbReference>
<proteinExistence type="inferred from homology"/>
<evidence type="ECO:0000256" key="5">
    <source>
        <dbReference type="ARBA" id="ARBA00022801"/>
    </source>
</evidence>
<organism evidence="8 9">
    <name type="scientific">Kingdonia uniflora</name>
    <dbReference type="NCBI Taxonomy" id="39325"/>
    <lineage>
        <taxon>Eukaryota</taxon>
        <taxon>Viridiplantae</taxon>
        <taxon>Streptophyta</taxon>
        <taxon>Embryophyta</taxon>
        <taxon>Tracheophyta</taxon>
        <taxon>Spermatophyta</taxon>
        <taxon>Magnoliopsida</taxon>
        <taxon>Ranunculales</taxon>
        <taxon>Circaeasteraceae</taxon>
        <taxon>Kingdonia</taxon>
    </lineage>
</organism>
<gene>
    <name evidence="8" type="ORF">GIB67_038618</name>
</gene>
<evidence type="ECO:0000313" key="9">
    <source>
        <dbReference type="Proteomes" id="UP000541444"/>
    </source>
</evidence>
<protein>
    <recommendedName>
        <fullName evidence="10">GDSL esterase/lipase</fullName>
    </recommendedName>
</protein>
<keyword evidence="6" id="KW-0442">Lipid degradation</keyword>
<keyword evidence="7" id="KW-0443">Lipid metabolism</keyword>
<comment type="subcellular location">
    <subcellularLocation>
        <location evidence="1">Secreted</location>
    </subcellularLocation>
</comment>
<dbReference type="Gene3D" id="3.40.50.1110">
    <property type="entry name" value="SGNH hydrolase"/>
    <property type="match status" value="1"/>
</dbReference>
<accession>A0A7J7NPK7</accession>
<dbReference type="Proteomes" id="UP000541444">
    <property type="component" value="Unassembled WGS sequence"/>
</dbReference>
<dbReference type="InterPro" id="IPR001087">
    <property type="entry name" value="GDSL"/>
</dbReference>
<dbReference type="GO" id="GO:0005576">
    <property type="term" value="C:extracellular region"/>
    <property type="evidence" value="ECO:0007669"/>
    <property type="project" value="UniProtKB-SubCell"/>
</dbReference>
<keyword evidence="4" id="KW-0732">Signal</keyword>
<dbReference type="AlphaFoldDB" id="A0A7J7NPK7"/>